<sequence>MTAPPTGVTILRPDRVVTGGDHGRETLERTEIVVRDGRIAELRPMGVADGSAGGDGAPAIDLPGASVMPGFVDAHVHLGFDSTMTPEGSGGEQDRQLLLRMAENARKLVSVGVTTVRELGGRGFLDVTLRDAIDAGMAVGPRIRAATRPITQTGGHCWYMGGEADDEAGIRRVARENFRAGADGLKIMATGGSLTNSVPLWKSQYTAREIRVAVDEAQAKGGFVAAHAHGIDGIRDCVTAGVTSIEHCSFMGEEGLAGVAVPDSRVVEAIAEAGIIVCPTMSGGMWRLRAGLGPWLEGFLARLAAFREQGVRLAVGTDSGLESGGHPMPVDAYVDGLRLLDAAGWSMPEILSAATAGGAEACGLGAQTGTVQVGARADLVALNGDPLAGLDAWEKVRMVMVGGRRVTQNGIDTVVSSVGR</sequence>
<dbReference type="Gene3D" id="2.30.40.10">
    <property type="entry name" value="Urease, subunit C, domain 1"/>
    <property type="match status" value="1"/>
</dbReference>
<evidence type="ECO:0000259" key="1">
    <source>
        <dbReference type="Pfam" id="PF01979"/>
    </source>
</evidence>
<reference evidence="3" key="1">
    <citation type="journal article" date="2019" name="Int. J. Syst. Evol. Microbiol.">
        <title>The Global Catalogue of Microorganisms (GCM) 10K type strain sequencing project: providing services to taxonomists for standard genome sequencing and annotation.</title>
        <authorList>
            <consortium name="The Broad Institute Genomics Platform"/>
            <consortium name="The Broad Institute Genome Sequencing Center for Infectious Disease"/>
            <person name="Wu L."/>
            <person name="Ma J."/>
        </authorList>
    </citation>
    <scope>NUCLEOTIDE SEQUENCE [LARGE SCALE GENOMIC DNA]</scope>
    <source>
        <strain evidence="3">JCM 18542</strain>
    </source>
</reference>
<dbReference type="EMBL" id="BAABKQ010000001">
    <property type="protein sequence ID" value="GAA4814860.1"/>
    <property type="molecule type" value="Genomic_DNA"/>
</dbReference>
<comment type="caution">
    <text evidence="2">The sequence shown here is derived from an EMBL/GenBank/DDBJ whole genome shotgun (WGS) entry which is preliminary data.</text>
</comment>
<dbReference type="CDD" id="cd01299">
    <property type="entry name" value="Met_dep_hydrolase_A"/>
    <property type="match status" value="1"/>
</dbReference>
<dbReference type="InterPro" id="IPR006680">
    <property type="entry name" value="Amidohydro-rel"/>
</dbReference>
<organism evidence="2 3">
    <name type="scientific">Tomitella cavernea</name>
    <dbReference type="NCBI Taxonomy" id="1387982"/>
    <lineage>
        <taxon>Bacteria</taxon>
        <taxon>Bacillati</taxon>
        <taxon>Actinomycetota</taxon>
        <taxon>Actinomycetes</taxon>
        <taxon>Mycobacteriales</taxon>
        <taxon>Tomitella</taxon>
    </lineage>
</organism>
<protein>
    <submittedName>
        <fullName evidence="2">Amidohydrolase family protein</fullName>
    </submittedName>
</protein>
<keyword evidence="3" id="KW-1185">Reference proteome</keyword>
<name>A0ABP9CN75_9ACTN</name>
<dbReference type="RefSeq" id="WP_200174468.1">
    <property type="nucleotide sequence ID" value="NZ_BAABKQ010000001.1"/>
</dbReference>
<dbReference type="SUPFAM" id="SSF51338">
    <property type="entry name" value="Composite domain of metallo-dependent hydrolases"/>
    <property type="match status" value="1"/>
</dbReference>
<dbReference type="InterPro" id="IPR057744">
    <property type="entry name" value="OTAase-like"/>
</dbReference>
<dbReference type="PANTHER" id="PTHR43135">
    <property type="entry name" value="ALPHA-D-RIBOSE 1-METHYLPHOSPHONATE 5-TRIPHOSPHATE DIPHOSPHATASE"/>
    <property type="match status" value="1"/>
</dbReference>
<evidence type="ECO:0000313" key="3">
    <source>
        <dbReference type="Proteomes" id="UP001500839"/>
    </source>
</evidence>
<dbReference type="Gene3D" id="3.20.20.140">
    <property type="entry name" value="Metal-dependent hydrolases"/>
    <property type="match status" value="1"/>
</dbReference>
<dbReference type="SUPFAM" id="SSF51556">
    <property type="entry name" value="Metallo-dependent hydrolases"/>
    <property type="match status" value="1"/>
</dbReference>
<dbReference type="InterPro" id="IPR032466">
    <property type="entry name" value="Metal_Hydrolase"/>
</dbReference>
<dbReference type="Pfam" id="PF01979">
    <property type="entry name" value="Amidohydro_1"/>
    <property type="match status" value="1"/>
</dbReference>
<evidence type="ECO:0000313" key="2">
    <source>
        <dbReference type="EMBL" id="GAA4814860.1"/>
    </source>
</evidence>
<dbReference type="Proteomes" id="UP001500839">
    <property type="component" value="Unassembled WGS sequence"/>
</dbReference>
<dbReference type="InterPro" id="IPR011059">
    <property type="entry name" value="Metal-dep_hydrolase_composite"/>
</dbReference>
<gene>
    <name evidence="2" type="ORF">GCM10023353_20380</name>
</gene>
<dbReference type="InterPro" id="IPR051781">
    <property type="entry name" value="Metallo-dep_Hydrolase"/>
</dbReference>
<dbReference type="PANTHER" id="PTHR43135:SF3">
    <property type="entry name" value="ALPHA-D-RIBOSE 1-METHYLPHOSPHONATE 5-TRIPHOSPHATE DIPHOSPHATASE"/>
    <property type="match status" value="1"/>
</dbReference>
<feature type="domain" description="Amidohydrolase-related" evidence="1">
    <location>
        <begin position="67"/>
        <end position="406"/>
    </location>
</feature>
<proteinExistence type="predicted"/>
<accession>A0ABP9CN75</accession>